<keyword evidence="4" id="KW-0336">GPI-anchor</keyword>
<keyword evidence="3" id="KW-1003">Cell membrane</keyword>
<evidence type="ECO:0000256" key="7">
    <source>
        <dbReference type="ARBA" id="ARBA00023180"/>
    </source>
</evidence>
<feature type="chain" id="PRO_5012655952" evidence="10">
    <location>
        <begin position="19"/>
        <end position="473"/>
    </location>
</feature>
<evidence type="ECO:0000256" key="8">
    <source>
        <dbReference type="ARBA" id="ARBA00023288"/>
    </source>
</evidence>
<reference evidence="12" key="1">
    <citation type="submission" date="2016-08" db="EMBL/GenBank/DDBJ databases">
        <title>VSG repertoire of Trypanosoma brucei EATRO 1125.</title>
        <authorList>
            <person name="Cross G.A."/>
        </authorList>
    </citation>
    <scope>NUCLEOTIDE SEQUENCE</scope>
    <source>
        <strain evidence="12">EATRO 1125</strain>
    </source>
</reference>
<evidence type="ECO:0000256" key="1">
    <source>
        <dbReference type="ARBA" id="ARBA00002523"/>
    </source>
</evidence>
<comment type="subcellular location">
    <subcellularLocation>
        <location evidence="2">Cell membrane</location>
        <topology evidence="2">Lipid-anchor</topology>
        <topology evidence="2">GPI-anchor</topology>
    </subcellularLocation>
</comment>
<keyword evidence="8" id="KW-0449">Lipoprotein</keyword>
<feature type="region of interest" description="Disordered" evidence="9">
    <location>
        <begin position="434"/>
        <end position="473"/>
    </location>
</feature>
<evidence type="ECO:0000256" key="2">
    <source>
        <dbReference type="ARBA" id="ARBA00004609"/>
    </source>
</evidence>
<dbReference type="VEuPathDB" id="TriTrypDB:Tb427_000566100"/>
<sequence length="473" mass="50964">MLFTLAITILALTSHGRAALTLENRHDLLLLCNAANLRGREIARPKLPDDFDSDIADIEKMNMSVAANEWQDIFSGDPETTSYAQKHKHAQAEPFKTHWQKTYDKWLQIKHETTKKDGGKSWLDSNPPPTGWAAAVARRSINGTLEKLLAANQLYKAAKEAETATLPAQVVKQISEAIYGEGVEDSKFILPKALKALTNCGAACGSNGGKSVIGDMICLCAEASSANPQTCDNGGLAIDWSSDLAGSPHTLVLGECQKQEGSAVTLTELGSIITHITAGVRTAIQGARVFRHLGKRGASNCNGAANEVCVDYTAAYNKDTGTGLASIKWGEKLISAYNTMQQSIEKANEAATQAAIARRLIDTARAAYSQPIPVPLQTKNAATITDRKQTATVTITNTTCEKKGKEDNCKDGCKEVSENGEKKCVVGIEIEKEDTTNQDGKIPPDRCTKHKDKASCEKENEGQKSGKICLLMD</sequence>
<evidence type="ECO:0000256" key="4">
    <source>
        <dbReference type="ARBA" id="ARBA00022622"/>
    </source>
</evidence>
<feature type="domain" description="Trypanosome variant surface glycoprotein B-type N-terminal" evidence="11">
    <location>
        <begin position="9"/>
        <end position="353"/>
    </location>
</feature>
<evidence type="ECO:0000256" key="5">
    <source>
        <dbReference type="ARBA" id="ARBA00022729"/>
    </source>
</evidence>
<evidence type="ECO:0000256" key="10">
    <source>
        <dbReference type="SAM" id="SignalP"/>
    </source>
</evidence>
<feature type="signal peptide" evidence="10">
    <location>
        <begin position="1"/>
        <end position="18"/>
    </location>
</feature>
<keyword evidence="7" id="KW-0325">Glycoprotein</keyword>
<dbReference type="Pfam" id="PF13206">
    <property type="entry name" value="VSG_B"/>
    <property type="match status" value="1"/>
</dbReference>
<evidence type="ECO:0000256" key="6">
    <source>
        <dbReference type="ARBA" id="ARBA00023136"/>
    </source>
</evidence>
<dbReference type="GO" id="GO:0005886">
    <property type="term" value="C:plasma membrane"/>
    <property type="evidence" value="ECO:0007669"/>
    <property type="project" value="UniProtKB-SubCell"/>
</dbReference>
<dbReference type="Gene3D" id="4.10.110.20">
    <property type="entry name" value="Variant surface glycoprotein MITAT 1.2, VSG 221, C-terminal domain"/>
    <property type="match status" value="1"/>
</dbReference>
<dbReference type="EMBL" id="KX699433">
    <property type="protein sequence ID" value="APD73389.1"/>
    <property type="molecule type" value="Genomic_DNA"/>
</dbReference>
<evidence type="ECO:0000313" key="12">
    <source>
        <dbReference type="EMBL" id="APD73389.1"/>
    </source>
</evidence>
<organism evidence="12">
    <name type="scientific">Trypanosoma brucei</name>
    <dbReference type="NCBI Taxonomy" id="5691"/>
    <lineage>
        <taxon>Eukaryota</taxon>
        <taxon>Discoba</taxon>
        <taxon>Euglenozoa</taxon>
        <taxon>Kinetoplastea</taxon>
        <taxon>Metakinetoplastina</taxon>
        <taxon>Trypanosomatida</taxon>
        <taxon>Trypanosomatidae</taxon>
        <taxon>Trypanosoma</taxon>
    </lineage>
</organism>
<feature type="compositionally biased region" description="Basic and acidic residues" evidence="9">
    <location>
        <begin position="442"/>
        <end position="464"/>
    </location>
</feature>
<comment type="function">
    <text evidence="1">VSG forms a coat on the surface of the parasite. The trypanosome evades the immune response of the host by expressing a series of antigenically distinct VSGs from an estimated 1000 VSG genes.</text>
</comment>
<evidence type="ECO:0000256" key="9">
    <source>
        <dbReference type="SAM" id="MobiDB-lite"/>
    </source>
</evidence>
<accession>A0A1J0R6A7</accession>
<proteinExistence type="predicted"/>
<dbReference type="GO" id="GO:0098552">
    <property type="term" value="C:side of membrane"/>
    <property type="evidence" value="ECO:0007669"/>
    <property type="project" value="UniProtKB-KW"/>
</dbReference>
<dbReference type="VEuPathDB" id="TriTrypDB:Tb1125.11.18490"/>
<evidence type="ECO:0000259" key="11">
    <source>
        <dbReference type="Pfam" id="PF13206"/>
    </source>
</evidence>
<dbReference type="AlphaFoldDB" id="A0A1J0R6A7"/>
<name>A0A1J0R6A7_9TRYP</name>
<dbReference type="InterPro" id="IPR025932">
    <property type="entry name" value="Trypano_VSG_B_N_dom"/>
</dbReference>
<protein>
    <submittedName>
        <fullName evidence="12">Variant surface glycoprotein 1125.1131</fullName>
    </submittedName>
</protein>
<keyword evidence="5 10" id="KW-0732">Signal</keyword>
<keyword evidence="6" id="KW-0472">Membrane</keyword>
<evidence type="ECO:0000256" key="3">
    <source>
        <dbReference type="ARBA" id="ARBA00022475"/>
    </source>
</evidence>
<dbReference type="VEuPathDB" id="TriTrypDB:Tb11.v5.0704"/>